<feature type="compositionally biased region" description="Low complexity" evidence="1">
    <location>
        <begin position="145"/>
        <end position="186"/>
    </location>
</feature>
<proteinExistence type="predicted"/>
<evidence type="ECO:0000313" key="2">
    <source>
        <dbReference type="Proteomes" id="UP000515121"/>
    </source>
</evidence>
<gene>
    <name evidence="3" type="primary">LOC111276482</name>
</gene>
<dbReference type="AlphaFoldDB" id="A0A6P5WPM1"/>
<dbReference type="RefSeq" id="XP_022717959.1">
    <property type="nucleotide sequence ID" value="XM_022862224.1"/>
</dbReference>
<dbReference type="OrthoDB" id="1886721at2759"/>
<feature type="region of interest" description="Disordered" evidence="1">
    <location>
        <begin position="120"/>
        <end position="186"/>
    </location>
</feature>
<evidence type="ECO:0000313" key="3">
    <source>
        <dbReference type="RefSeq" id="XP_022717959.1"/>
    </source>
</evidence>
<dbReference type="Proteomes" id="UP000515121">
    <property type="component" value="Unplaced"/>
</dbReference>
<accession>A0A6P5WPM1</accession>
<dbReference type="InterPro" id="IPR040411">
    <property type="entry name" value="At5g23160-like"/>
</dbReference>
<reference evidence="3" key="1">
    <citation type="submission" date="2025-08" db="UniProtKB">
        <authorList>
            <consortium name="RefSeq"/>
        </authorList>
    </citation>
    <scope>IDENTIFICATION</scope>
    <source>
        <tissue evidence="3">Fruit stalk</tissue>
    </source>
</reference>
<dbReference type="KEGG" id="dzi:111276482"/>
<sequence length="291" mass="32642">MNLNTVCKKKEMKKLASIKKRSSSFCMCFDSVVFENGLVVGEEGEPPSEEEVKPVLSPMANMMSPDDKDNDVMGSCGRKNKHGRRSFSRYVKALFFETSLMKKMRSKKLGQKLNRNYTNLKYSKPISKSTNDSPSMNEDNHSKRSTSSSTFSPCLCTTSTMNSTSTTATTSRCSSSSVSSNSRLSLSETMENNKQGKVGNGNGFNVGICLFLISLWVLVIWGKVCAIFCTSTWLFFACRWSKFKPVPSEIIAVDHHFPEIDTELHKKKVIMEGLLERNHTQKSKSFPLLKL</sequence>
<organism evidence="2 3">
    <name type="scientific">Durio zibethinus</name>
    <name type="common">Durian</name>
    <dbReference type="NCBI Taxonomy" id="66656"/>
    <lineage>
        <taxon>Eukaryota</taxon>
        <taxon>Viridiplantae</taxon>
        <taxon>Streptophyta</taxon>
        <taxon>Embryophyta</taxon>
        <taxon>Tracheophyta</taxon>
        <taxon>Spermatophyta</taxon>
        <taxon>Magnoliopsida</taxon>
        <taxon>eudicotyledons</taxon>
        <taxon>Gunneridae</taxon>
        <taxon>Pentapetalae</taxon>
        <taxon>rosids</taxon>
        <taxon>malvids</taxon>
        <taxon>Malvales</taxon>
        <taxon>Malvaceae</taxon>
        <taxon>Helicteroideae</taxon>
        <taxon>Durio</taxon>
    </lineage>
</organism>
<keyword evidence="2" id="KW-1185">Reference proteome</keyword>
<protein>
    <submittedName>
        <fullName evidence="3">Uncharacterized protein LOC111276482</fullName>
    </submittedName>
</protein>
<evidence type="ECO:0000256" key="1">
    <source>
        <dbReference type="SAM" id="MobiDB-lite"/>
    </source>
</evidence>
<name>A0A6P5WPM1_DURZI</name>
<feature type="compositionally biased region" description="Polar residues" evidence="1">
    <location>
        <begin position="120"/>
        <end position="137"/>
    </location>
</feature>
<dbReference type="PANTHER" id="PTHR34379:SF6">
    <property type="entry name" value="PROTEIN 3F"/>
    <property type="match status" value="1"/>
</dbReference>
<dbReference type="GeneID" id="111276482"/>
<dbReference type="PANTHER" id="PTHR34379">
    <property type="entry name" value="OS07G0553800 PROTEIN"/>
    <property type="match status" value="1"/>
</dbReference>